<keyword evidence="2" id="KW-0472">Membrane</keyword>
<feature type="compositionally biased region" description="Pro residues" evidence="1">
    <location>
        <begin position="125"/>
        <end position="135"/>
    </location>
</feature>
<keyword evidence="3" id="KW-0732">Signal</keyword>
<reference evidence="5" key="1">
    <citation type="journal article" date="2019" name="Int. J. Syst. Evol. Microbiol.">
        <title>The Global Catalogue of Microorganisms (GCM) 10K type strain sequencing project: providing services to taxonomists for standard genome sequencing and annotation.</title>
        <authorList>
            <consortium name="The Broad Institute Genomics Platform"/>
            <consortium name="The Broad Institute Genome Sequencing Center for Infectious Disease"/>
            <person name="Wu L."/>
            <person name="Ma J."/>
        </authorList>
    </citation>
    <scope>NUCLEOTIDE SEQUENCE [LARGE SCALE GENOMIC DNA]</scope>
    <source>
        <strain evidence="5">JCM 4788</strain>
    </source>
</reference>
<gene>
    <name evidence="4" type="ORF">GCM10010357_22650</name>
</gene>
<sequence>MRRILCAAGSAVVLGGTLAAAPAALADPPPQPPRPTPVVGAATIDISPHETRTGRTVSITGACAPYPGASVRSVSSAAGTVSLTDIRPEHIRGTLLVTAGEGTYPVRLVCSNGSAQTQLRVDAPAPGPAPKPQPRPAHHGGSHRGLAPVNRQTGQTTATGTVPQGAPRTGVAAPDNDAWDTDLFLAGVGVAVVAGAIVVTVRRPSGRSGTR</sequence>
<feature type="chain" id="PRO_5045478469" description="Sortase" evidence="3">
    <location>
        <begin position="27"/>
        <end position="211"/>
    </location>
</feature>
<feature type="transmembrane region" description="Helical" evidence="2">
    <location>
        <begin position="183"/>
        <end position="201"/>
    </location>
</feature>
<evidence type="ECO:0000256" key="3">
    <source>
        <dbReference type="SAM" id="SignalP"/>
    </source>
</evidence>
<proteinExistence type="predicted"/>
<feature type="signal peptide" evidence="3">
    <location>
        <begin position="1"/>
        <end position="26"/>
    </location>
</feature>
<keyword evidence="2" id="KW-0812">Transmembrane</keyword>
<evidence type="ECO:0008006" key="6">
    <source>
        <dbReference type="Google" id="ProtNLM"/>
    </source>
</evidence>
<feature type="region of interest" description="Disordered" evidence="1">
    <location>
        <begin position="119"/>
        <end position="174"/>
    </location>
</feature>
<feature type="compositionally biased region" description="Polar residues" evidence="1">
    <location>
        <begin position="150"/>
        <end position="162"/>
    </location>
</feature>
<evidence type="ECO:0000313" key="5">
    <source>
        <dbReference type="Proteomes" id="UP001500879"/>
    </source>
</evidence>
<dbReference type="EMBL" id="BAAABX010000023">
    <property type="protein sequence ID" value="GAA0401040.1"/>
    <property type="molecule type" value="Genomic_DNA"/>
</dbReference>
<dbReference type="RefSeq" id="WP_344022733.1">
    <property type="nucleotide sequence ID" value="NZ_BAAABX010000023.1"/>
</dbReference>
<accession>A0ABP3IIB6</accession>
<keyword evidence="2" id="KW-1133">Transmembrane helix</keyword>
<evidence type="ECO:0000256" key="1">
    <source>
        <dbReference type="SAM" id="MobiDB-lite"/>
    </source>
</evidence>
<protein>
    <recommendedName>
        <fullName evidence="6">Sortase</fullName>
    </recommendedName>
</protein>
<keyword evidence="5" id="KW-1185">Reference proteome</keyword>
<name>A0ABP3IIB6_9ACTN</name>
<evidence type="ECO:0000256" key="2">
    <source>
        <dbReference type="SAM" id="Phobius"/>
    </source>
</evidence>
<organism evidence="4 5">
    <name type="scientific">Streptomyces luteireticuli</name>
    <dbReference type="NCBI Taxonomy" id="173858"/>
    <lineage>
        <taxon>Bacteria</taxon>
        <taxon>Bacillati</taxon>
        <taxon>Actinomycetota</taxon>
        <taxon>Actinomycetes</taxon>
        <taxon>Kitasatosporales</taxon>
        <taxon>Streptomycetaceae</taxon>
        <taxon>Streptomyces</taxon>
    </lineage>
</organism>
<dbReference type="Proteomes" id="UP001500879">
    <property type="component" value="Unassembled WGS sequence"/>
</dbReference>
<comment type="caution">
    <text evidence="4">The sequence shown here is derived from an EMBL/GenBank/DDBJ whole genome shotgun (WGS) entry which is preliminary data.</text>
</comment>
<evidence type="ECO:0000313" key="4">
    <source>
        <dbReference type="EMBL" id="GAA0401040.1"/>
    </source>
</evidence>